<keyword evidence="1" id="KW-0472">Membrane</keyword>
<dbReference type="Gene3D" id="1.20.140.150">
    <property type="match status" value="1"/>
</dbReference>
<comment type="caution">
    <text evidence="2">The sequence shown here is derived from an EMBL/GenBank/DDBJ whole genome shotgun (WGS) entry which is preliminary data.</text>
</comment>
<keyword evidence="3" id="KW-1185">Reference proteome</keyword>
<reference evidence="2" key="1">
    <citation type="journal article" date="2019" name="bioRxiv">
        <title>The Genome of the Zebra Mussel, Dreissena polymorpha: A Resource for Invasive Species Research.</title>
        <authorList>
            <person name="McCartney M.A."/>
            <person name="Auch B."/>
            <person name="Kono T."/>
            <person name="Mallez S."/>
            <person name="Zhang Y."/>
            <person name="Obille A."/>
            <person name="Becker A."/>
            <person name="Abrahante J.E."/>
            <person name="Garbe J."/>
            <person name="Badalamenti J.P."/>
            <person name="Herman A."/>
            <person name="Mangelson H."/>
            <person name="Liachko I."/>
            <person name="Sullivan S."/>
            <person name="Sone E.D."/>
            <person name="Koren S."/>
            <person name="Silverstein K.A.T."/>
            <person name="Beckman K.B."/>
            <person name="Gohl D.M."/>
        </authorList>
    </citation>
    <scope>NUCLEOTIDE SEQUENCE</scope>
    <source>
        <strain evidence="2">Duluth1</strain>
        <tissue evidence="2">Whole animal</tissue>
    </source>
</reference>
<accession>A0A9D4BDW8</accession>
<keyword evidence="1" id="KW-0812">Transmembrane</keyword>
<gene>
    <name evidence="2" type="ORF">DPMN_074255</name>
</gene>
<sequence length="191" mass="20856">MANGFGRGEPERGRKSMGIDVKVIVMFAVLGFATILQLAALISDSWVRTATDADGTVGSSGLWRICPDYAGIDSCRAFVWTDNQVSHWFRTVQTFEVVGFLFGCSALFMMALYHLVETCMENTRLKMCSMALLVVAFMLVFSGAVVVASLKDAQKAIYLPDTYVMPSWGFAFAIVASIVYLVGCVTIVISN</sequence>
<evidence type="ECO:0000313" key="3">
    <source>
        <dbReference type="Proteomes" id="UP000828390"/>
    </source>
</evidence>
<dbReference type="OrthoDB" id="6132210at2759"/>
<reference evidence="2" key="2">
    <citation type="submission" date="2020-11" db="EMBL/GenBank/DDBJ databases">
        <authorList>
            <person name="McCartney M.A."/>
            <person name="Auch B."/>
            <person name="Kono T."/>
            <person name="Mallez S."/>
            <person name="Becker A."/>
            <person name="Gohl D.M."/>
            <person name="Silverstein K.A.T."/>
            <person name="Koren S."/>
            <person name="Bechman K.B."/>
            <person name="Herman A."/>
            <person name="Abrahante J.E."/>
            <person name="Garbe J."/>
        </authorList>
    </citation>
    <scope>NUCLEOTIDE SEQUENCE</scope>
    <source>
        <strain evidence="2">Duluth1</strain>
        <tissue evidence="2">Whole animal</tissue>
    </source>
</reference>
<dbReference type="AlphaFoldDB" id="A0A9D4BDW8"/>
<feature type="transmembrane region" description="Helical" evidence="1">
    <location>
        <begin position="97"/>
        <end position="116"/>
    </location>
</feature>
<evidence type="ECO:0008006" key="4">
    <source>
        <dbReference type="Google" id="ProtNLM"/>
    </source>
</evidence>
<name>A0A9D4BDW8_DREPO</name>
<organism evidence="2 3">
    <name type="scientific">Dreissena polymorpha</name>
    <name type="common">Zebra mussel</name>
    <name type="synonym">Mytilus polymorpha</name>
    <dbReference type="NCBI Taxonomy" id="45954"/>
    <lineage>
        <taxon>Eukaryota</taxon>
        <taxon>Metazoa</taxon>
        <taxon>Spiralia</taxon>
        <taxon>Lophotrochozoa</taxon>
        <taxon>Mollusca</taxon>
        <taxon>Bivalvia</taxon>
        <taxon>Autobranchia</taxon>
        <taxon>Heteroconchia</taxon>
        <taxon>Euheterodonta</taxon>
        <taxon>Imparidentia</taxon>
        <taxon>Neoheterodontei</taxon>
        <taxon>Myida</taxon>
        <taxon>Dreissenoidea</taxon>
        <taxon>Dreissenidae</taxon>
        <taxon>Dreissena</taxon>
    </lineage>
</organism>
<proteinExistence type="predicted"/>
<evidence type="ECO:0000313" key="2">
    <source>
        <dbReference type="EMBL" id="KAH3699300.1"/>
    </source>
</evidence>
<feature type="transmembrane region" description="Helical" evidence="1">
    <location>
        <begin position="168"/>
        <end position="189"/>
    </location>
</feature>
<feature type="transmembrane region" description="Helical" evidence="1">
    <location>
        <begin position="128"/>
        <end position="148"/>
    </location>
</feature>
<protein>
    <recommendedName>
        <fullName evidence="4">Claudin</fullName>
    </recommendedName>
</protein>
<dbReference type="Proteomes" id="UP000828390">
    <property type="component" value="Unassembled WGS sequence"/>
</dbReference>
<evidence type="ECO:0000256" key="1">
    <source>
        <dbReference type="SAM" id="Phobius"/>
    </source>
</evidence>
<feature type="transmembrane region" description="Helical" evidence="1">
    <location>
        <begin position="21"/>
        <end position="42"/>
    </location>
</feature>
<dbReference type="EMBL" id="JAIWYP010000015">
    <property type="protein sequence ID" value="KAH3699300.1"/>
    <property type="molecule type" value="Genomic_DNA"/>
</dbReference>
<keyword evidence="1" id="KW-1133">Transmembrane helix</keyword>